<dbReference type="RefSeq" id="WP_271312795.1">
    <property type="nucleotide sequence ID" value="NZ_JABXJJ020000044.1"/>
</dbReference>
<evidence type="ECO:0008006" key="2">
    <source>
        <dbReference type="Google" id="ProtNLM"/>
    </source>
</evidence>
<dbReference type="InterPro" id="IPR011009">
    <property type="entry name" value="Kinase-like_dom_sf"/>
</dbReference>
<dbReference type="EMBL" id="JABXJJ020000044">
    <property type="protein sequence ID" value="MDI5973331.1"/>
    <property type="molecule type" value="Genomic_DNA"/>
</dbReference>
<dbReference type="Gene3D" id="3.90.1200.10">
    <property type="match status" value="1"/>
</dbReference>
<dbReference type="AlphaFoldDB" id="A0AA90K0U5"/>
<organism evidence="1">
    <name type="scientific">Streptantibioticus silvisoli</name>
    <dbReference type="NCBI Taxonomy" id="2705255"/>
    <lineage>
        <taxon>Bacteria</taxon>
        <taxon>Bacillati</taxon>
        <taxon>Actinomycetota</taxon>
        <taxon>Actinomycetes</taxon>
        <taxon>Kitasatosporales</taxon>
        <taxon>Streptomycetaceae</taxon>
        <taxon>Streptantibioticus</taxon>
    </lineage>
</organism>
<comment type="caution">
    <text evidence="1">The sequence shown here is derived from an EMBL/GenBank/DDBJ whole genome shotgun (WGS) entry which is preliminary data.</text>
</comment>
<dbReference type="SUPFAM" id="SSF56112">
    <property type="entry name" value="Protein kinase-like (PK-like)"/>
    <property type="match status" value="1"/>
</dbReference>
<sequence length="322" mass="35529">MTSQAPPVPPQLMDRVQDTLGRLCVLDGIPEDEVRFRSWVPNSARKQRRRLFVSGGARDRPVYVAKIPLDPLDAMVVKERGILRAPAPAGVARPGVACEFDRGFVMDWVPDRDFPHAFGEGGTDRARVLLEQAVDLMLPLHTGDPAAGPGDATPIAHAYLGDLLRQAGPAALDALSHTWIGPSHGDLGPWNIRWDASDGRLALIDWEDYHDSGITAIDLLNTVLTSALVVFPDYQQRGFGWLGEQMFGLDGPFRTAMRAALRRYAGATGQSAAALARLVPVCCLWLHRRIEKQGRPADHLFYRPLTEYFLRAEPDWIGALDD</sequence>
<reference evidence="1" key="1">
    <citation type="submission" date="2023-05" db="EMBL/GenBank/DDBJ databases">
        <title>Streptantibioticus silvisoli sp. nov., acidotolerant actinomycetes 1 from pine litter.</title>
        <authorList>
            <person name="Swiecimska M."/>
            <person name="Golinska P."/>
            <person name="Sangal V."/>
            <person name="Wachnowicz B."/>
            <person name="Goodfellow M."/>
        </authorList>
    </citation>
    <scope>NUCLEOTIDE SEQUENCE</scope>
    <source>
        <strain evidence="1">SL13</strain>
    </source>
</reference>
<gene>
    <name evidence="1" type="ORF">POF50_028975</name>
</gene>
<accession>A0AA90K0U5</accession>
<proteinExistence type="predicted"/>
<name>A0AA90K0U5_9ACTN</name>
<protein>
    <recommendedName>
        <fullName evidence="2">Aminoglycoside phosphotransferase domain-containing protein</fullName>
    </recommendedName>
</protein>
<evidence type="ECO:0000313" key="1">
    <source>
        <dbReference type="EMBL" id="MDI5973331.1"/>
    </source>
</evidence>